<evidence type="ECO:0000313" key="3">
    <source>
        <dbReference type="EMBL" id="SIS07154.1"/>
    </source>
</evidence>
<keyword evidence="1" id="KW-0472">Membrane</keyword>
<dbReference type="OrthoDB" id="7946922at2"/>
<dbReference type="Gene3D" id="2.60.120.10">
    <property type="entry name" value="Jelly Rolls"/>
    <property type="match status" value="1"/>
</dbReference>
<dbReference type="InterPro" id="IPR058058">
    <property type="entry name" value="CBU_0592-like"/>
</dbReference>
<feature type="transmembrane region" description="Helical" evidence="1">
    <location>
        <begin position="65"/>
        <end position="83"/>
    </location>
</feature>
<dbReference type="SMART" id="SM00100">
    <property type="entry name" value="cNMP"/>
    <property type="match status" value="1"/>
</dbReference>
<keyword evidence="1" id="KW-0812">Transmembrane</keyword>
<dbReference type="InterPro" id="IPR000595">
    <property type="entry name" value="cNMP-bd_dom"/>
</dbReference>
<proteinExistence type="predicted"/>
<reference evidence="3 4" key="1">
    <citation type="submission" date="2017-01" db="EMBL/GenBank/DDBJ databases">
        <authorList>
            <person name="Mah S.A."/>
            <person name="Swanson W.J."/>
            <person name="Moy G.W."/>
            <person name="Vacquier V.D."/>
        </authorList>
    </citation>
    <scope>NUCLEOTIDE SEQUENCE [LARGE SCALE GENOMIC DNA]</scope>
    <source>
        <strain evidence="3 4">DSM 29590</strain>
    </source>
</reference>
<accession>A0A1N7G3S6</accession>
<dbReference type="Proteomes" id="UP000186019">
    <property type="component" value="Unassembled WGS sequence"/>
</dbReference>
<protein>
    <submittedName>
        <fullName evidence="3">Cyclic nucleotide-binding domain-containing protein</fullName>
    </submittedName>
</protein>
<evidence type="ECO:0000313" key="4">
    <source>
        <dbReference type="Proteomes" id="UP000186019"/>
    </source>
</evidence>
<dbReference type="PROSITE" id="PS50042">
    <property type="entry name" value="CNMP_BINDING_3"/>
    <property type="match status" value="1"/>
</dbReference>
<keyword evidence="1" id="KW-1133">Transmembrane helix</keyword>
<dbReference type="EMBL" id="FTNV01000001">
    <property type="protein sequence ID" value="SIS07154.1"/>
    <property type="molecule type" value="Genomic_DNA"/>
</dbReference>
<name>A0A1N7G3S6_9RHOB</name>
<feature type="transmembrane region" description="Helical" evidence="1">
    <location>
        <begin position="12"/>
        <end position="28"/>
    </location>
</feature>
<dbReference type="CDD" id="cd00038">
    <property type="entry name" value="CAP_ED"/>
    <property type="match status" value="1"/>
</dbReference>
<evidence type="ECO:0000256" key="1">
    <source>
        <dbReference type="SAM" id="Phobius"/>
    </source>
</evidence>
<dbReference type="NCBIfam" id="NF047864">
    <property type="entry name" value="CBU_0592_membra"/>
    <property type="match status" value="1"/>
</dbReference>
<dbReference type="InterPro" id="IPR018490">
    <property type="entry name" value="cNMP-bd_dom_sf"/>
</dbReference>
<dbReference type="AlphaFoldDB" id="A0A1N7G3S6"/>
<dbReference type="RefSeq" id="WP_076532535.1">
    <property type="nucleotide sequence ID" value="NZ_CANNEL010000003.1"/>
</dbReference>
<dbReference type="Pfam" id="PF00027">
    <property type="entry name" value="cNMP_binding"/>
    <property type="match status" value="1"/>
</dbReference>
<dbReference type="SUPFAM" id="SSF51206">
    <property type="entry name" value="cAMP-binding domain-like"/>
    <property type="match status" value="1"/>
</dbReference>
<gene>
    <name evidence="3" type="ORF">SAMN05421666_1635</name>
</gene>
<keyword evidence="4" id="KW-1185">Reference proteome</keyword>
<evidence type="ECO:0000259" key="2">
    <source>
        <dbReference type="PROSITE" id="PS50042"/>
    </source>
</evidence>
<feature type="domain" description="Cyclic nucleotide-binding" evidence="2">
    <location>
        <begin position="101"/>
        <end position="215"/>
    </location>
</feature>
<dbReference type="STRING" id="573024.SAMN05216208_0501"/>
<dbReference type="Pfam" id="PF26604">
    <property type="entry name" value="CBU_0592"/>
    <property type="match status" value="1"/>
</dbReference>
<sequence>MEQFLTDEALNAAGLAGVVLYLSSYALLQAGILHGSGYTYAILNLCAASLVLISLMAAFNLSSAIIQVSWIVISLMGIARLAWMNGRVRFSTEEQALLRQVFPDMPPSVARRFLNRGTWVNAEERAALTEEGTPVTNLYYLAEGQAQVTSGGQMIGEITSGLVGEMNVLSGAEASATVKIASPSRLFVISGDSLRRLTARDPDFRILLENGMSRETGRKLMRTNARLSAQAASQLP</sequence>
<organism evidence="3 4">
    <name type="scientific">Roseovarius nanhaiticus</name>
    <dbReference type="NCBI Taxonomy" id="573024"/>
    <lineage>
        <taxon>Bacteria</taxon>
        <taxon>Pseudomonadati</taxon>
        <taxon>Pseudomonadota</taxon>
        <taxon>Alphaproteobacteria</taxon>
        <taxon>Rhodobacterales</taxon>
        <taxon>Roseobacteraceae</taxon>
        <taxon>Roseovarius</taxon>
    </lineage>
</organism>
<dbReference type="InterPro" id="IPR014710">
    <property type="entry name" value="RmlC-like_jellyroll"/>
</dbReference>
<feature type="transmembrane region" description="Helical" evidence="1">
    <location>
        <begin position="40"/>
        <end position="59"/>
    </location>
</feature>